<proteinExistence type="predicted"/>
<dbReference type="AlphaFoldDB" id="A0A7X1TRZ5"/>
<feature type="transmembrane region" description="Helical" evidence="1">
    <location>
        <begin position="56"/>
        <end position="76"/>
    </location>
</feature>
<feature type="transmembrane region" description="Helical" evidence="1">
    <location>
        <begin position="34"/>
        <end position="50"/>
    </location>
</feature>
<comment type="caution">
    <text evidence="2">The sequence shown here is derived from an EMBL/GenBank/DDBJ whole genome shotgun (WGS) entry which is preliminary data.</text>
</comment>
<dbReference type="EMBL" id="WBSL01000003">
    <property type="protein sequence ID" value="MPY66911.1"/>
    <property type="molecule type" value="Genomic_DNA"/>
</dbReference>
<keyword evidence="1" id="KW-0472">Membrane</keyword>
<evidence type="ECO:0000313" key="2">
    <source>
        <dbReference type="EMBL" id="MPY66911.1"/>
    </source>
</evidence>
<dbReference type="Proteomes" id="UP000484842">
    <property type="component" value="Unassembled WGS sequence"/>
</dbReference>
<keyword evidence="1" id="KW-1133">Transmembrane helix</keyword>
<evidence type="ECO:0000256" key="1">
    <source>
        <dbReference type="SAM" id="Phobius"/>
    </source>
</evidence>
<gene>
    <name evidence="2" type="ORF">F8S09_09440</name>
</gene>
<accession>A0A7X1TRZ5</accession>
<reference evidence="2 3" key="1">
    <citation type="submission" date="2019-10" db="EMBL/GenBank/DDBJ databases">
        <title>Deinococcus sp. isolated from soil.</title>
        <authorList>
            <person name="Li Y."/>
            <person name="Wang J."/>
        </authorList>
    </citation>
    <scope>NUCLEOTIDE SEQUENCE [LARGE SCALE GENOMIC DNA]</scope>
    <source>
        <strain evidence="2 3">SDU3-2</strain>
    </source>
</reference>
<organism evidence="2 3">
    <name type="scientific">Deinococcus terrestris</name>
    <dbReference type="NCBI Taxonomy" id="2651870"/>
    <lineage>
        <taxon>Bacteria</taxon>
        <taxon>Thermotogati</taxon>
        <taxon>Deinococcota</taxon>
        <taxon>Deinococci</taxon>
        <taxon>Deinococcales</taxon>
        <taxon>Deinococcaceae</taxon>
        <taxon>Deinococcus</taxon>
    </lineage>
</organism>
<dbReference type="RefSeq" id="WP_152871233.1">
    <property type="nucleotide sequence ID" value="NZ_WBSL01000003.1"/>
</dbReference>
<feature type="transmembrane region" description="Helical" evidence="1">
    <location>
        <begin position="6"/>
        <end position="25"/>
    </location>
</feature>
<name>A0A7X1TRZ5_9DEIO</name>
<keyword evidence="3" id="KW-1185">Reference proteome</keyword>
<keyword evidence="1" id="KW-0812">Transmembrane</keyword>
<protein>
    <submittedName>
        <fullName evidence="2">Uncharacterized protein</fullName>
    </submittedName>
</protein>
<sequence length="91" mass="10387">MGQEMLNALLLPLLFSMVGGTYAYVRFPERRPKVLLTLVLFQLVGAYGHTSQPDTALFGLLTLHLLVVVAWLVHYLQTPQGRLRPERVRRE</sequence>
<evidence type="ECO:0000313" key="3">
    <source>
        <dbReference type="Proteomes" id="UP000484842"/>
    </source>
</evidence>